<organism evidence="4 5">
    <name type="scientific">Vagococcus teuberi</name>
    <dbReference type="NCBI Taxonomy" id="519472"/>
    <lineage>
        <taxon>Bacteria</taxon>
        <taxon>Bacillati</taxon>
        <taxon>Bacillota</taxon>
        <taxon>Bacilli</taxon>
        <taxon>Lactobacillales</taxon>
        <taxon>Enterococcaceae</taxon>
        <taxon>Vagococcus</taxon>
    </lineage>
</organism>
<dbReference type="AlphaFoldDB" id="A0A1J0A851"/>
<sequence>MKLGIINFSDIHLFDDNEKNSIMSKIDGIENAVKNRISFVDKILILVSGDTAFSGKNSEYEVAITFFMDLIDRIKTENKDIDFLFIPGNHDCHFIKKNENLRNTLIDGIDENVEIDDSIIDQIIVQNEYNEFKKIMYSYNENTEIILENKFYEKVNYNFTEEIKLSFHLFNTAWISKLREEPGTMFFPNQVFEILCKSFDSFINISVLHHPPHWCEPNNKRLFESRLQEISDVIITGHEHANNSGKKEDNFGETIFIEGCVLQESWNSDKSEFNYIEVDMEASLLKLEQLDFRIDKNAYYPNKKEYDLSTMKQHEIRVAGSPIYLNPEIIDFYEDLGAPIDHPDKGRLLLKDIYVYPDFSEVLTEEVENKVEDAKIVIEELEGSEKYIYIFQGDKEFGKTSLLKSVALRFYKNQIYPLYLDAGNVKQKEYKKVEKIIRDRIQEQYGEESYEDFFQLDKSKKVLLVDDWNLINLNKDGKNKLLLELCKYFDKVILSSQNTTMDIKDTLSLIDTQNREVKIFNLKKFGYKKRGQIVEKWLNLSHLYEIDEKEEYVFRFDEYIVSLNEIVGKNYIPQVPLYLLIILQSIDSGKKSVDFDKQTNGYYYELLIKQLIYDIQIGSDDISTLNNYLKHLAYHIFKSKKNTISYYEFKKLYEDFVDYYDLDEAQFRFEQNIKKLELANILQEKENNYYFKYKYVFYYFTAQYISENINSTWNNIHEKDTKEDVIYLIQNIHVDLYSNILIFLIHESIDEMVFEEVIKQSKQILPKENLMDIDGELNNLVEKLPELIINTKGNAMENRASLYESRDVTEEVLEGEMKKSHEEINELDVYKDPLIIEFEKAQKFTEVIGQILKNYGGIINKRTKESLLTSSYRVSLKAGNILSELVINEKEDLIKFVINELEKLNSDELISKKDLENRAGKMVFEFVGLIYSSIIQKAIVDTGTNRMKSTYDKYLKEEENTAIKLILVGSLLENTRLDQSEKVIENLYEENSSNYMVKNILRHMVGRHLYMFDIPYSKRQQICKTYDIIYDPSLNKTRLLK</sequence>
<proteinExistence type="predicted"/>
<evidence type="ECO:0000259" key="2">
    <source>
        <dbReference type="Pfam" id="PF00149"/>
    </source>
</evidence>
<gene>
    <name evidence="4" type="ORF">BHY08_10065</name>
</gene>
<reference evidence="4 5" key="1">
    <citation type="submission" date="2016-09" db="EMBL/GenBank/DDBJ databases">
        <title>Vagococcus teuberi sp. nov., isolated from the Malian artisanal sour milk fene.</title>
        <authorList>
            <person name="Wullschleger S."/>
            <person name="Seifert C."/>
            <person name="Baumgartner S."/>
            <person name="Lacroix C."/>
            <person name="Bonfoh B."/>
            <person name="Stevens M.J."/>
            <person name="Meile L."/>
        </authorList>
    </citation>
    <scope>NUCLEOTIDE SEQUENCE [LARGE SCALE GENOMIC DNA]</scope>
    <source>
        <strain evidence="4 5">DSM 21459</strain>
    </source>
</reference>
<feature type="domain" description="STAND NTPase 4 small alpha/beta" evidence="3">
    <location>
        <begin position="642"/>
        <end position="700"/>
    </location>
</feature>
<feature type="domain" description="Calcineurin-like phosphoesterase" evidence="2">
    <location>
        <begin position="5"/>
        <end position="241"/>
    </location>
</feature>
<dbReference type="STRING" id="519472.BHY08_10065"/>
<dbReference type="EMBL" id="CP017267">
    <property type="protein sequence ID" value="APB32124.1"/>
    <property type="molecule type" value="Genomic_DNA"/>
</dbReference>
<keyword evidence="1" id="KW-0175">Coiled coil</keyword>
<dbReference type="Pfam" id="PF00149">
    <property type="entry name" value="Metallophos"/>
    <property type="match status" value="1"/>
</dbReference>
<feature type="coiled-coil region" evidence="1">
    <location>
        <begin position="887"/>
        <end position="918"/>
    </location>
</feature>
<dbReference type="InterPro" id="IPR057123">
    <property type="entry name" value="STAND_NTPase4_dom"/>
</dbReference>
<dbReference type="Proteomes" id="UP000191200">
    <property type="component" value="Chromosome"/>
</dbReference>
<dbReference type="KEGG" id="vte:BHY08_10065"/>
<dbReference type="SUPFAM" id="SSF56300">
    <property type="entry name" value="Metallo-dependent phosphatases"/>
    <property type="match status" value="1"/>
</dbReference>
<dbReference type="Gene3D" id="3.40.50.300">
    <property type="entry name" value="P-loop containing nucleotide triphosphate hydrolases"/>
    <property type="match status" value="1"/>
</dbReference>
<protein>
    <submittedName>
        <fullName evidence="4">Uncharacterized protein</fullName>
    </submittedName>
</protein>
<dbReference type="Gene3D" id="3.60.21.10">
    <property type="match status" value="1"/>
</dbReference>
<dbReference type="SUPFAM" id="SSF52540">
    <property type="entry name" value="P-loop containing nucleoside triphosphate hydrolases"/>
    <property type="match status" value="1"/>
</dbReference>
<evidence type="ECO:0000313" key="5">
    <source>
        <dbReference type="Proteomes" id="UP000191200"/>
    </source>
</evidence>
<accession>A0A1J0A851</accession>
<dbReference type="InterPro" id="IPR027417">
    <property type="entry name" value="P-loop_NTPase"/>
</dbReference>
<keyword evidence="5" id="KW-1185">Reference proteome</keyword>
<dbReference type="InterPro" id="IPR029052">
    <property type="entry name" value="Metallo-depent_PP-like"/>
</dbReference>
<evidence type="ECO:0000256" key="1">
    <source>
        <dbReference type="SAM" id="Coils"/>
    </source>
</evidence>
<evidence type="ECO:0000259" key="3">
    <source>
        <dbReference type="Pfam" id="PF24406"/>
    </source>
</evidence>
<dbReference type="GO" id="GO:0016787">
    <property type="term" value="F:hydrolase activity"/>
    <property type="evidence" value="ECO:0007669"/>
    <property type="project" value="InterPro"/>
</dbReference>
<dbReference type="Pfam" id="PF24406">
    <property type="entry name" value="nSTAND_NTPase4"/>
    <property type="match status" value="1"/>
</dbReference>
<name>A0A1J0A851_9ENTE</name>
<dbReference type="InterPro" id="IPR004843">
    <property type="entry name" value="Calcineurin-like_PHP"/>
</dbReference>
<dbReference type="OrthoDB" id="115870at2"/>
<dbReference type="RefSeq" id="WP_071457732.1">
    <property type="nucleotide sequence ID" value="NZ_CP017267.1"/>
</dbReference>
<evidence type="ECO:0000313" key="4">
    <source>
        <dbReference type="EMBL" id="APB32124.1"/>
    </source>
</evidence>